<evidence type="ECO:0000256" key="6">
    <source>
        <dbReference type="ARBA" id="ARBA00023132"/>
    </source>
</evidence>
<dbReference type="Pfam" id="PF00638">
    <property type="entry name" value="Ran_BP1"/>
    <property type="match status" value="1"/>
</dbReference>
<dbReference type="InterPro" id="IPR053074">
    <property type="entry name" value="NPC_Nucleoporin"/>
</dbReference>
<feature type="region of interest" description="Disordered" evidence="8">
    <location>
        <begin position="130"/>
        <end position="157"/>
    </location>
</feature>
<keyword evidence="4" id="KW-0653">Protein transport</keyword>
<organism evidence="10 11">
    <name type="scientific">Coemansia reversa (strain ATCC 12441 / NRRL 1564)</name>
    <dbReference type="NCBI Taxonomy" id="763665"/>
    <lineage>
        <taxon>Eukaryota</taxon>
        <taxon>Fungi</taxon>
        <taxon>Fungi incertae sedis</taxon>
        <taxon>Zoopagomycota</taxon>
        <taxon>Kickxellomycotina</taxon>
        <taxon>Kickxellomycetes</taxon>
        <taxon>Kickxellales</taxon>
        <taxon>Kickxellaceae</taxon>
        <taxon>Coemansia</taxon>
    </lineage>
</organism>
<sequence>MGKRSAERQLTQLNQFDEENEGESQGKSFQRATEDALAGRVIRKPKSRLRAQPASFEPASTPAFAGFGGFGSRPTATTAATNSNSEESATEESAEKTVFKGFSFGQSANSKGSSPAFVFGSSAVSSATATKPPIFGTSAADKSGANTSQKPSAMAGSGFKFGSQGGTGFGSFGKSTGVAAGAFGFKAASSSAADASSNNALAPAKAAESASKDTTVSASTVKPSGFSMPSFKPPTAAAAATTAAMDVSASKASGFSMSAFKPPIASTTTATEKPVSKPMPGFSMPAFKPPTASSSFGGGGDGASSGKFDAPTAAFQSGLTQFSSDTDKAMLKEGKASEEKEQLFRNIRGLNASLQKKINDALQINAFVDLRPLLLQYSDHWNNISGKKTLTTSDESKKLSTASPRNIPAPTGTGPWGSSADTLAGDDGKSTHLPPFGFSKPAANTSEGSHSDSPARGSQNITTDSDKSAKPFSFGFKPSASASNSSASTTIQKPAFSFGFGKDAQSQTGTGSANTEQTKKPFSFSFGSAAATTGSNSSSQTGITGQKPSFTFGFGNNTSNQTDNNNDAGPKSADTNGNDMSDGEEGEGAEEDGTREDTPKPPTTAGEEGETTVHQARVKLYQWDKEREQYKDMGVGILKLNTSTKDDGGMRARLLCRQVKSEKITLNQSLFKEMLVEYKDNDKVVGWLGLVDGIPTRYVTRQKLPSDAKALKQAIDKVLEEL</sequence>
<evidence type="ECO:0000256" key="7">
    <source>
        <dbReference type="ARBA" id="ARBA00023242"/>
    </source>
</evidence>
<feature type="compositionally biased region" description="Low complexity" evidence="8">
    <location>
        <begin position="75"/>
        <end position="87"/>
    </location>
</feature>
<dbReference type="PROSITE" id="PS50196">
    <property type="entry name" value="RANBD1"/>
    <property type="match status" value="1"/>
</dbReference>
<evidence type="ECO:0000256" key="5">
    <source>
        <dbReference type="ARBA" id="ARBA00023010"/>
    </source>
</evidence>
<dbReference type="PANTHER" id="PTHR38697:SF1">
    <property type="entry name" value="NUCLEAR PORE COMPLEX PROTEIN SIMILAR TO S. CEREVISIAE NUP2 (EUROFUNG)"/>
    <property type="match status" value="1"/>
</dbReference>
<feature type="region of interest" description="Disordered" evidence="8">
    <location>
        <begin position="1"/>
        <end position="94"/>
    </location>
</feature>
<keyword evidence="11" id="KW-1185">Reference proteome</keyword>
<dbReference type="Pfam" id="PF08911">
    <property type="entry name" value="NUP50"/>
    <property type="match status" value="1"/>
</dbReference>
<dbReference type="GO" id="GO:0051028">
    <property type="term" value="P:mRNA transport"/>
    <property type="evidence" value="ECO:0007669"/>
    <property type="project" value="UniProtKB-KW"/>
</dbReference>
<feature type="compositionally biased region" description="Low complexity" evidence="8">
    <location>
        <begin position="197"/>
        <end position="209"/>
    </location>
</feature>
<feature type="compositionally biased region" description="Polar residues" evidence="8">
    <location>
        <begin position="385"/>
        <end position="404"/>
    </location>
</feature>
<protein>
    <recommendedName>
        <fullName evidence="9">RanBD1 domain-containing protein</fullName>
    </recommendedName>
</protein>
<evidence type="ECO:0000256" key="8">
    <source>
        <dbReference type="SAM" id="MobiDB-lite"/>
    </source>
</evidence>
<feature type="compositionally biased region" description="Polar residues" evidence="8">
    <location>
        <begin position="314"/>
        <end position="324"/>
    </location>
</feature>
<feature type="compositionally biased region" description="Acidic residues" evidence="8">
    <location>
        <begin position="581"/>
        <end position="594"/>
    </location>
</feature>
<comment type="subcellular location">
    <subcellularLocation>
        <location evidence="1">Nucleus</location>
        <location evidence="1">Nuclear pore complex</location>
    </subcellularLocation>
</comment>
<dbReference type="GO" id="GO:0015031">
    <property type="term" value="P:protein transport"/>
    <property type="evidence" value="ECO:0007669"/>
    <property type="project" value="UniProtKB-KW"/>
</dbReference>
<dbReference type="PANTHER" id="PTHR38697">
    <property type="entry name" value="NUCLEAR PORE COMPLEX PROTEIN SIMILAR TO S. CEREVISIAE NUP2 (EUROFUNG)"/>
    <property type="match status" value="1"/>
</dbReference>
<keyword evidence="5" id="KW-0811">Translocation</keyword>
<evidence type="ECO:0000256" key="2">
    <source>
        <dbReference type="ARBA" id="ARBA00022448"/>
    </source>
</evidence>
<keyword evidence="3" id="KW-0509">mRNA transport</keyword>
<feature type="compositionally biased region" description="Low complexity" evidence="8">
    <location>
        <begin position="522"/>
        <end position="542"/>
    </location>
</feature>
<feature type="region of interest" description="Disordered" evidence="8">
    <location>
        <begin position="385"/>
        <end position="472"/>
    </location>
</feature>
<evidence type="ECO:0000256" key="1">
    <source>
        <dbReference type="ARBA" id="ARBA00004567"/>
    </source>
</evidence>
<feature type="domain" description="RanBD1" evidence="9">
    <location>
        <begin position="604"/>
        <end position="677"/>
    </location>
</feature>
<dbReference type="SMART" id="SM00160">
    <property type="entry name" value="RanBD"/>
    <property type="match status" value="1"/>
</dbReference>
<keyword evidence="6" id="KW-0906">Nuclear pore complex</keyword>
<dbReference type="OrthoDB" id="185618at2759"/>
<dbReference type="InterPro" id="IPR015007">
    <property type="entry name" value="NUP2/50/61"/>
</dbReference>
<feature type="compositionally biased region" description="Basic and acidic residues" evidence="8">
    <location>
        <begin position="325"/>
        <end position="340"/>
    </location>
</feature>
<feature type="region of interest" description="Disordered" evidence="8">
    <location>
        <begin position="500"/>
        <end position="615"/>
    </location>
</feature>
<feature type="compositionally biased region" description="Polar residues" evidence="8">
    <location>
        <begin position="442"/>
        <end position="463"/>
    </location>
</feature>
<dbReference type="EMBL" id="KZ303497">
    <property type="protein sequence ID" value="PIA16933.1"/>
    <property type="molecule type" value="Genomic_DNA"/>
</dbReference>
<dbReference type="STRING" id="763665.A0A2G5BD53"/>
<evidence type="ECO:0000259" key="9">
    <source>
        <dbReference type="PROSITE" id="PS50196"/>
    </source>
</evidence>
<dbReference type="InterPro" id="IPR000156">
    <property type="entry name" value="Ran_bind_dom"/>
</dbReference>
<name>A0A2G5BD53_COERN</name>
<dbReference type="AlphaFoldDB" id="A0A2G5BD53"/>
<feature type="region of interest" description="Disordered" evidence="8">
    <location>
        <begin position="287"/>
        <end position="340"/>
    </location>
</feature>
<keyword evidence="7" id="KW-0539">Nucleus</keyword>
<evidence type="ECO:0000256" key="4">
    <source>
        <dbReference type="ARBA" id="ARBA00022927"/>
    </source>
</evidence>
<dbReference type="Gene3D" id="2.30.29.30">
    <property type="entry name" value="Pleckstrin-homology domain (PH domain)/Phosphotyrosine-binding domain (PTB)"/>
    <property type="match status" value="1"/>
</dbReference>
<reference evidence="10 11" key="1">
    <citation type="journal article" date="2015" name="Genome Biol. Evol.">
        <title>Phylogenomic analyses indicate that early fungi evolved digesting cell walls of algal ancestors of land plants.</title>
        <authorList>
            <person name="Chang Y."/>
            <person name="Wang S."/>
            <person name="Sekimoto S."/>
            <person name="Aerts A.L."/>
            <person name="Choi C."/>
            <person name="Clum A."/>
            <person name="LaButti K.M."/>
            <person name="Lindquist E.A."/>
            <person name="Yee Ngan C."/>
            <person name="Ohm R.A."/>
            <person name="Salamov A.A."/>
            <person name="Grigoriev I.V."/>
            <person name="Spatafora J.W."/>
            <person name="Berbee M.L."/>
        </authorList>
    </citation>
    <scope>NUCLEOTIDE SEQUENCE [LARGE SCALE GENOMIC DNA]</scope>
    <source>
        <strain evidence="10 11">NRRL 1564</strain>
    </source>
</reference>
<feature type="region of interest" description="Disordered" evidence="8">
    <location>
        <begin position="197"/>
        <end position="243"/>
    </location>
</feature>
<dbReference type="Proteomes" id="UP000242474">
    <property type="component" value="Unassembled WGS sequence"/>
</dbReference>
<proteinExistence type="predicted"/>
<feature type="compositionally biased region" description="Polar residues" evidence="8">
    <location>
        <begin position="213"/>
        <end position="222"/>
    </location>
</feature>
<feature type="compositionally biased region" description="Polar residues" evidence="8">
    <location>
        <begin position="504"/>
        <end position="516"/>
    </location>
</feature>
<evidence type="ECO:0000313" key="10">
    <source>
        <dbReference type="EMBL" id="PIA16933.1"/>
    </source>
</evidence>
<feature type="compositionally biased region" description="Low complexity" evidence="8">
    <location>
        <begin position="556"/>
        <end position="567"/>
    </location>
</feature>
<dbReference type="InterPro" id="IPR011993">
    <property type="entry name" value="PH-like_dom_sf"/>
</dbReference>
<dbReference type="SUPFAM" id="SSF50729">
    <property type="entry name" value="PH domain-like"/>
    <property type="match status" value="1"/>
</dbReference>
<dbReference type="GO" id="GO:0005643">
    <property type="term" value="C:nuclear pore"/>
    <property type="evidence" value="ECO:0007669"/>
    <property type="project" value="UniProtKB-SubCell"/>
</dbReference>
<keyword evidence="2" id="KW-0813">Transport</keyword>
<gene>
    <name evidence="10" type="ORF">COEREDRAFT_80970</name>
</gene>
<accession>A0A2G5BD53</accession>
<evidence type="ECO:0000313" key="11">
    <source>
        <dbReference type="Proteomes" id="UP000242474"/>
    </source>
</evidence>
<evidence type="ECO:0000256" key="3">
    <source>
        <dbReference type="ARBA" id="ARBA00022816"/>
    </source>
</evidence>